<dbReference type="PANTHER" id="PTHR34180">
    <property type="entry name" value="PEPTIDASE C45"/>
    <property type="match status" value="1"/>
</dbReference>
<dbReference type="CDD" id="cd01935">
    <property type="entry name" value="Ntn_CGH_like"/>
    <property type="match status" value="1"/>
</dbReference>
<organism evidence="2 3">
    <name type="scientific">Fusobacterium nucleatum subsp. nucleatum (strain ATCC 23726 / VPI 4351)</name>
    <dbReference type="NCBI Taxonomy" id="525283"/>
    <lineage>
        <taxon>Bacteria</taxon>
        <taxon>Fusobacteriati</taxon>
        <taxon>Fusobacteriota</taxon>
        <taxon>Fusobacteriia</taxon>
        <taxon>Fusobacteriales</taxon>
        <taxon>Fusobacteriaceae</taxon>
        <taxon>Fusobacterium</taxon>
    </lineage>
</organism>
<dbReference type="AlphaFoldDB" id="D5RE44"/>
<feature type="domain" description="Peptidase C45 hydrolase" evidence="1">
    <location>
        <begin position="106"/>
        <end position="326"/>
    </location>
</feature>
<dbReference type="GO" id="GO:0016740">
    <property type="term" value="F:transferase activity"/>
    <property type="evidence" value="ECO:0007669"/>
    <property type="project" value="UniProtKB-KW"/>
</dbReference>
<proteinExistence type="predicted"/>
<sequence>MLKFFKGVEIMYHSRWKNSHREAGFTYGDRLYKNNIIINFKSYLTKEKINYVEQVFDIYNEYYPEIIEEIKGFAEGQHTDFKIVFAFLVTMYVFTYDNYCSMLALTNKNCLVFARNSDFLVDIKKVSDSTFYKLNSNFSFIGNTTAMIQMEDGINEKGLACGLTFVYPTVKNYGFNAGFLIRYILEKCETTEQAVDFLNKVPIGSSQNIIIIDRFRNLAVAELNSSHKTIRINEANVVYRTNHFIEQTMLKYKYLGDDDVFSHLRYKTLNSQNYTEFNLSGIFELLKGKNGFICQYDKTKKFDTIWSSVFDIKNKVIYRCEGNPKQKKFIIDKRLKFSF</sequence>
<dbReference type="SUPFAM" id="SSF56235">
    <property type="entry name" value="N-terminal nucleophile aminohydrolases (Ntn hydrolases)"/>
    <property type="match status" value="1"/>
</dbReference>
<reference evidence="2 3" key="1">
    <citation type="submission" date="2010-04" db="EMBL/GenBank/DDBJ databases">
        <authorList>
            <person name="Qin X."/>
            <person name="Bachman B."/>
            <person name="Battles P."/>
            <person name="Bell A."/>
            <person name="Bess C."/>
            <person name="Bickham C."/>
            <person name="Chaboub L."/>
            <person name="Chen D."/>
            <person name="Coyle M."/>
            <person name="Deiros D.R."/>
            <person name="Dinh H."/>
            <person name="Forbes L."/>
            <person name="Fowler G."/>
            <person name="Francisco L."/>
            <person name="Fu Q."/>
            <person name="Gubbala S."/>
            <person name="Hale W."/>
            <person name="Han Y."/>
            <person name="Hemphill L."/>
            <person name="Highlander S.K."/>
            <person name="Hirani K."/>
            <person name="Hogues M."/>
            <person name="Jackson L."/>
            <person name="Jakkamsetti A."/>
            <person name="Javaid M."/>
            <person name="Jiang H."/>
            <person name="Korchina V."/>
            <person name="Kovar C."/>
            <person name="Lara F."/>
            <person name="Lee S."/>
            <person name="Mata R."/>
            <person name="Mathew T."/>
            <person name="Moen C."/>
            <person name="Morales K."/>
            <person name="Munidasa M."/>
            <person name="Nazareth L."/>
            <person name="Ngo R."/>
            <person name="Nguyen L."/>
            <person name="Okwuonu G."/>
            <person name="Ongeri F."/>
            <person name="Patil S."/>
            <person name="Petrosino J."/>
            <person name="Pham C."/>
            <person name="Pham P."/>
            <person name="Pu L.-L."/>
            <person name="Puazo M."/>
            <person name="Raj R."/>
            <person name="Reid J."/>
            <person name="Rouhana J."/>
            <person name="Saada N."/>
            <person name="Shang Y."/>
            <person name="Simmons D."/>
            <person name="Thornton R."/>
            <person name="Warren J."/>
            <person name="Weissenberger G."/>
            <person name="Zhang J."/>
            <person name="Zhang L."/>
            <person name="Zhou C."/>
            <person name="Zhu D."/>
            <person name="Muzny D."/>
            <person name="Worley K."/>
            <person name="Gibbs R."/>
        </authorList>
    </citation>
    <scope>NUCLEOTIDE SEQUENCE [LARGE SCALE GENOMIC DNA]</scope>
    <source>
        <strain evidence="3">ATCC 23726 / VPI 4351</strain>
    </source>
</reference>
<gene>
    <name evidence="2" type="ORF">HMPREF0397_1479</name>
</gene>
<dbReference type="Proteomes" id="UP000003643">
    <property type="component" value="Unassembled WGS sequence"/>
</dbReference>
<dbReference type="InterPro" id="IPR047794">
    <property type="entry name" value="C45_proenzyme-like"/>
</dbReference>
<comment type="caution">
    <text evidence="2">The sequence shown here is derived from an EMBL/GenBank/DDBJ whole genome shotgun (WGS) entry which is preliminary data.</text>
</comment>
<evidence type="ECO:0000313" key="3">
    <source>
        <dbReference type="Proteomes" id="UP000003643"/>
    </source>
</evidence>
<dbReference type="PANTHER" id="PTHR34180:SF1">
    <property type="entry name" value="BETA-ALANYL-DOPAMINE_CARCININE HYDROLASE"/>
    <property type="match status" value="1"/>
</dbReference>
<dbReference type="EMBL" id="ADVK01000042">
    <property type="protein sequence ID" value="EFG94911.1"/>
    <property type="molecule type" value="Genomic_DNA"/>
</dbReference>
<protein>
    <submittedName>
        <fullName evidence="2">Acyl-coenzyme A:6-aminopenicillanic acid acyl-transferase</fullName>
    </submittedName>
</protein>
<dbReference type="Pfam" id="PF03417">
    <property type="entry name" value="AAT"/>
    <property type="match status" value="1"/>
</dbReference>
<dbReference type="NCBIfam" id="NF040521">
    <property type="entry name" value="C45_proenzyme"/>
    <property type="match status" value="1"/>
</dbReference>
<evidence type="ECO:0000313" key="2">
    <source>
        <dbReference type="EMBL" id="EFG94911.1"/>
    </source>
</evidence>
<dbReference type="InterPro" id="IPR005079">
    <property type="entry name" value="Peptidase_C45_hydrolase"/>
</dbReference>
<keyword evidence="2" id="KW-0808">Transferase</keyword>
<dbReference type="InterPro" id="IPR047801">
    <property type="entry name" value="Peptidase_C45"/>
</dbReference>
<accession>D5RE44</accession>
<name>D5RE44_FUSN2</name>
<dbReference type="InterPro" id="IPR029055">
    <property type="entry name" value="Ntn_hydrolases_N"/>
</dbReference>
<dbReference type="Gene3D" id="3.60.60.10">
    <property type="entry name" value="Penicillin V Acylase, Chain A"/>
    <property type="match status" value="1"/>
</dbReference>
<evidence type="ECO:0000259" key="1">
    <source>
        <dbReference type="Pfam" id="PF03417"/>
    </source>
</evidence>